<dbReference type="InterPro" id="IPR050275">
    <property type="entry name" value="PGM_Phosphatase"/>
</dbReference>
<dbReference type="EMBL" id="AP026708">
    <property type="protein sequence ID" value="BDQ35607.1"/>
    <property type="molecule type" value="Genomic_DNA"/>
</dbReference>
<evidence type="ECO:0000313" key="1">
    <source>
        <dbReference type="EMBL" id="BDQ35607.1"/>
    </source>
</evidence>
<sequence>MIVLVRHARTDQAKGRCVGRTDVALSAEGVAQAERLAASLADAGFVRLCASPARRALNTLAPLAARLDREAEIIPELDEIDMGEWDGLFFDDIRTRFPAGYAERGVRFGGFRPPGGESFDDVADRAMPALVRLAAGPQPVLAVTHAGVIRSVLCRVTGHPTDGLFCFEPEHGMCTILAPAGSGLELVADAVVPDDVASYLPG</sequence>
<dbReference type="RefSeq" id="WP_264982501.1">
    <property type="nucleotide sequence ID" value="NZ_AP026708.1"/>
</dbReference>
<dbReference type="Pfam" id="PF00300">
    <property type="entry name" value="His_Phos_1"/>
    <property type="match status" value="1"/>
</dbReference>
<accession>A0ABM8AVV1</accession>
<dbReference type="InterPro" id="IPR013078">
    <property type="entry name" value="His_Pase_superF_clade-1"/>
</dbReference>
<dbReference type="PANTHER" id="PTHR48100:SF1">
    <property type="entry name" value="HISTIDINE PHOSPHATASE FAMILY PROTEIN-RELATED"/>
    <property type="match status" value="1"/>
</dbReference>
<organism evidence="1 2">
    <name type="scientific">Pseudodesulfovibrio portus</name>
    <dbReference type="NCBI Taxonomy" id="231439"/>
    <lineage>
        <taxon>Bacteria</taxon>
        <taxon>Pseudomonadati</taxon>
        <taxon>Thermodesulfobacteriota</taxon>
        <taxon>Desulfovibrionia</taxon>
        <taxon>Desulfovibrionales</taxon>
        <taxon>Desulfovibrionaceae</taxon>
    </lineage>
</organism>
<dbReference type="Gene3D" id="3.40.50.1240">
    <property type="entry name" value="Phosphoglycerate mutase-like"/>
    <property type="match status" value="1"/>
</dbReference>
<name>A0ABM8AVV1_9BACT</name>
<evidence type="ECO:0000313" key="2">
    <source>
        <dbReference type="Proteomes" id="UP001061361"/>
    </source>
</evidence>
<dbReference type="SUPFAM" id="SSF53254">
    <property type="entry name" value="Phosphoglycerate mutase-like"/>
    <property type="match status" value="1"/>
</dbReference>
<reference evidence="1" key="1">
    <citation type="submission" date="2022-08" db="EMBL/GenBank/DDBJ databases">
        <title>Genome Sequence of the sulphate-reducing bacterium, Pseudodesulfovibrio portus JCM14722.</title>
        <authorList>
            <person name="Kondo R."/>
            <person name="Kataoka T."/>
        </authorList>
    </citation>
    <scope>NUCLEOTIDE SEQUENCE</scope>
    <source>
        <strain evidence="1">JCM 14722</strain>
    </source>
</reference>
<dbReference type="InterPro" id="IPR029033">
    <property type="entry name" value="His_PPase_superfam"/>
</dbReference>
<protein>
    <submittedName>
        <fullName evidence="1">Phosphoglycerate mutase</fullName>
    </submittedName>
</protein>
<dbReference type="SMART" id="SM00855">
    <property type="entry name" value="PGAM"/>
    <property type="match status" value="1"/>
</dbReference>
<dbReference type="Proteomes" id="UP001061361">
    <property type="component" value="Chromosome"/>
</dbReference>
<gene>
    <name evidence="1" type="ORF">JCM14722_31490</name>
</gene>
<dbReference type="PANTHER" id="PTHR48100">
    <property type="entry name" value="BROAD-SPECIFICITY PHOSPHATASE YOR283W-RELATED"/>
    <property type="match status" value="1"/>
</dbReference>
<proteinExistence type="predicted"/>
<keyword evidence="2" id="KW-1185">Reference proteome</keyword>
<dbReference type="CDD" id="cd07067">
    <property type="entry name" value="HP_PGM_like"/>
    <property type="match status" value="1"/>
</dbReference>